<keyword evidence="2" id="KW-1185">Reference proteome</keyword>
<sequence>MASQLPLCTSPRDCSGTCTIKHTSTQPNSKSHWAHAQLHHLTAFAALSCGTSWNVLFQDPEYRGRNFLQLKMVDGAIAQPRGKDNPWVDFVNMSSPQLYARMCRCILNHTPIGSYYSRFNLNNGHTLCPCGCPWETRMHILTCKRTYCPPRTCKLRQPTMLCYLHSFLEMNPKVSAFCSAPLAGVS</sequence>
<name>A0A409XSZ9_PSICY</name>
<dbReference type="InParanoid" id="A0A409XSZ9"/>
<dbReference type="AlphaFoldDB" id="A0A409XSZ9"/>
<evidence type="ECO:0000313" key="2">
    <source>
        <dbReference type="Proteomes" id="UP000283269"/>
    </source>
</evidence>
<protein>
    <submittedName>
        <fullName evidence="1">Uncharacterized protein</fullName>
    </submittedName>
</protein>
<comment type="caution">
    <text evidence="1">The sequence shown here is derived from an EMBL/GenBank/DDBJ whole genome shotgun (WGS) entry which is preliminary data.</text>
</comment>
<evidence type="ECO:0000313" key="1">
    <source>
        <dbReference type="EMBL" id="PPQ93935.1"/>
    </source>
</evidence>
<dbReference type="OrthoDB" id="3230070at2759"/>
<dbReference type="EMBL" id="NHYD01000548">
    <property type="protein sequence ID" value="PPQ93935.1"/>
    <property type="molecule type" value="Genomic_DNA"/>
</dbReference>
<organism evidence="1 2">
    <name type="scientific">Psilocybe cyanescens</name>
    <dbReference type="NCBI Taxonomy" id="93625"/>
    <lineage>
        <taxon>Eukaryota</taxon>
        <taxon>Fungi</taxon>
        <taxon>Dikarya</taxon>
        <taxon>Basidiomycota</taxon>
        <taxon>Agaricomycotina</taxon>
        <taxon>Agaricomycetes</taxon>
        <taxon>Agaricomycetidae</taxon>
        <taxon>Agaricales</taxon>
        <taxon>Agaricineae</taxon>
        <taxon>Strophariaceae</taxon>
        <taxon>Psilocybe</taxon>
    </lineage>
</organism>
<dbReference type="Proteomes" id="UP000283269">
    <property type="component" value="Unassembled WGS sequence"/>
</dbReference>
<gene>
    <name evidence="1" type="ORF">CVT25_011364</name>
</gene>
<accession>A0A409XSZ9</accession>
<proteinExistence type="predicted"/>
<reference evidence="1 2" key="1">
    <citation type="journal article" date="2018" name="Evol. Lett.">
        <title>Horizontal gene cluster transfer increased hallucinogenic mushroom diversity.</title>
        <authorList>
            <person name="Reynolds H.T."/>
            <person name="Vijayakumar V."/>
            <person name="Gluck-Thaler E."/>
            <person name="Korotkin H.B."/>
            <person name="Matheny P.B."/>
            <person name="Slot J.C."/>
        </authorList>
    </citation>
    <scope>NUCLEOTIDE SEQUENCE [LARGE SCALE GENOMIC DNA]</scope>
    <source>
        <strain evidence="1 2">2631</strain>
    </source>
</reference>